<feature type="chain" id="PRO_5029725035" evidence="1">
    <location>
        <begin position="24"/>
        <end position="47"/>
    </location>
</feature>
<gene>
    <name evidence="2" type="ORF">Goarm_021962</name>
</gene>
<proteinExistence type="predicted"/>
<dbReference type="AlphaFoldDB" id="A0A7J9IW05"/>
<dbReference type="EMBL" id="JABFAE010000003">
    <property type="protein sequence ID" value="MBA0825365.1"/>
    <property type="molecule type" value="Genomic_DNA"/>
</dbReference>
<accession>A0A7J9IW05</accession>
<organism evidence="2 3">
    <name type="scientific">Gossypium armourianum</name>
    <dbReference type="NCBI Taxonomy" id="34283"/>
    <lineage>
        <taxon>Eukaryota</taxon>
        <taxon>Viridiplantae</taxon>
        <taxon>Streptophyta</taxon>
        <taxon>Embryophyta</taxon>
        <taxon>Tracheophyta</taxon>
        <taxon>Spermatophyta</taxon>
        <taxon>Magnoliopsida</taxon>
        <taxon>eudicotyledons</taxon>
        <taxon>Gunneridae</taxon>
        <taxon>Pentapetalae</taxon>
        <taxon>rosids</taxon>
        <taxon>malvids</taxon>
        <taxon>Malvales</taxon>
        <taxon>Malvaceae</taxon>
        <taxon>Malvoideae</taxon>
        <taxon>Gossypium</taxon>
    </lineage>
</organism>
<sequence length="47" mass="5309">MGFSKKTTTMIVLKLLLLQSVLSDLHGEASPLKKFLLPPMLLAQRIW</sequence>
<evidence type="ECO:0000256" key="1">
    <source>
        <dbReference type="SAM" id="SignalP"/>
    </source>
</evidence>
<feature type="signal peptide" evidence="1">
    <location>
        <begin position="1"/>
        <end position="23"/>
    </location>
</feature>
<evidence type="ECO:0000313" key="3">
    <source>
        <dbReference type="Proteomes" id="UP000593575"/>
    </source>
</evidence>
<name>A0A7J9IW05_9ROSI</name>
<reference evidence="2 3" key="1">
    <citation type="journal article" date="2019" name="Genome Biol. Evol.">
        <title>Insights into the evolution of the New World diploid cottons (Gossypium, subgenus Houzingenia) based on genome sequencing.</title>
        <authorList>
            <person name="Grover C.E."/>
            <person name="Arick M.A. 2nd"/>
            <person name="Thrash A."/>
            <person name="Conover J.L."/>
            <person name="Sanders W.S."/>
            <person name="Peterson D.G."/>
            <person name="Frelichowski J.E."/>
            <person name="Scheffler J.A."/>
            <person name="Scheffler B.E."/>
            <person name="Wendel J.F."/>
        </authorList>
    </citation>
    <scope>NUCLEOTIDE SEQUENCE [LARGE SCALE GENOMIC DNA]</scope>
    <source>
        <strain evidence="2">6</strain>
        <tissue evidence="2">Leaf</tissue>
    </source>
</reference>
<keyword evidence="1" id="KW-0732">Signal</keyword>
<evidence type="ECO:0000313" key="2">
    <source>
        <dbReference type="EMBL" id="MBA0825365.1"/>
    </source>
</evidence>
<dbReference type="Proteomes" id="UP000593575">
    <property type="component" value="Unassembled WGS sequence"/>
</dbReference>
<keyword evidence="3" id="KW-1185">Reference proteome</keyword>
<protein>
    <submittedName>
        <fullName evidence="2">Uncharacterized protein</fullName>
    </submittedName>
</protein>
<comment type="caution">
    <text evidence="2">The sequence shown here is derived from an EMBL/GenBank/DDBJ whole genome shotgun (WGS) entry which is preliminary data.</text>
</comment>